<dbReference type="AlphaFoldDB" id="A0A8S9J1C8"/>
<organism evidence="1">
    <name type="scientific">Brassica cretica</name>
    <name type="common">Mustard</name>
    <dbReference type="NCBI Taxonomy" id="69181"/>
    <lineage>
        <taxon>Eukaryota</taxon>
        <taxon>Viridiplantae</taxon>
        <taxon>Streptophyta</taxon>
        <taxon>Embryophyta</taxon>
        <taxon>Tracheophyta</taxon>
        <taxon>Spermatophyta</taxon>
        <taxon>Magnoliopsida</taxon>
        <taxon>eudicotyledons</taxon>
        <taxon>Gunneridae</taxon>
        <taxon>Pentapetalae</taxon>
        <taxon>rosids</taxon>
        <taxon>malvids</taxon>
        <taxon>Brassicales</taxon>
        <taxon>Brassicaceae</taxon>
        <taxon>Brassiceae</taxon>
        <taxon>Brassica</taxon>
    </lineage>
</organism>
<proteinExistence type="predicted"/>
<dbReference type="EMBL" id="QGKY02001015">
    <property type="protein sequence ID" value="KAF2575423.1"/>
    <property type="molecule type" value="Genomic_DNA"/>
</dbReference>
<comment type="caution">
    <text evidence="1">The sequence shown here is derived from an EMBL/GenBank/DDBJ whole genome shotgun (WGS) entry which is preliminary data.</text>
</comment>
<gene>
    <name evidence="1" type="ORF">F2Q70_00001029</name>
</gene>
<name>A0A8S9J1C8_BRACR</name>
<sequence>METRATSERRSGQVAPGCVSQRLHGVAPVRSLWCAARPLIALNTSFELQMRPNVSRNSMWYSNT</sequence>
<evidence type="ECO:0000313" key="1">
    <source>
        <dbReference type="EMBL" id="KAF2575423.1"/>
    </source>
</evidence>
<accession>A0A8S9J1C8</accession>
<reference evidence="1" key="1">
    <citation type="submission" date="2019-12" db="EMBL/GenBank/DDBJ databases">
        <title>Genome sequencing and annotation of Brassica cretica.</title>
        <authorList>
            <person name="Studholme D.J."/>
            <person name="Sarris P.F."/>
        </authorList>
    </citation>
    <scope>NUCLEOTIDE SEQUENCE</scope>
    <source>
        <strain evidence="1">PFS-102/07</strain>
        <tissue evidence="1">Leaf</tissue>
    </source>
</reference>
<protein>
    <submittedName>
        <fullName evidence="1">Uncharacterized protein</fullName>
    </submittedName>
</protein>